<keyword evidence="2" id="KW-0560">Oxidoreductase</keyword>
<name>A0A0H3CXA8_AMYMU</name>
<dbReference type="Proteomes" id="UP000000328">
    <property type="component" value="Chromosome"/>
</dbReference>
<protein>
    <submittedName>
        <fullName evidence="4">Short-chain dehydrogenase</fullName>
    </submittedName>
</protein>
<reference evidence="4 5" key="1">
    <citation type="journal article" date="2010" name="Cell Res.">
        <title>Complete genome sequence of the rifamycin SV-producing Amycolatopsis mediterranei U32 revealed its genetic characteristics in phylogeny and metabolism.</title>
        <authorList>
            <person name="Zhao W."/>
            <person name="Zhong Y."/>
            <person name="Yuan H."/>
            <person name="Wang J."/>
            <person name="Zheng H."/>
            <person name="Wang Y."/>
            <person name="Cen X."/>
            <person name="Xu F."/>
            <person name="Bai J."/>
            <person name="Han X."/>
            <person name="Lu G."/>
            <person name="Zhu Y."/>
            <person name="Shao Z."/>
            <person name="Yan H."/>
            <person name="Li C."/>
            <person name="Peng N."/>
            <person name="Zhang Z."/>
            <person name="Zhang Y."/>
            <person name="Lin W."/>
            <person name="Fan Y."/>
            <person name="Qin Z."/>
            <person name="Hu Y."/>
            <person name="Zhu B."/>
            <person name="Wang S."/>
            <person name="Ding X."/>
            <person name="Zhao G.P."/>
        </authorList>
    </citation>
    <scope>NUCLEOTIDE SEQUENCE [LARGE SCALE GENOMIC DNA]</scope>
    <source>
        <strain evidence="5">U-32</strain>
    </source>
</reference>
<dbReference type="eggNOG" id="COG1028">
    <property type="taxonomic scope" value="Bacteria"/>
</dbReference>
<dbReference type="CDD" id="cd05233">
    <property type="entry name" value="SDR_c"/>
    <property type="match status" value="1"/>
</dbReference>
<dbReference type="InterPro" id="IPR057326">
    <property type="entry name" value="KR_dom"/>
</dbReference>
<evidence type="ECO:0000313" key="4">
    <source>
        <dbReference type="EMBL" id="ADJ43252.1"/>
    </source>
</evidence>
<dbReference type="PATRIC" id="fig|749927.5.peg.1481"/>
<evidence type="ECO:0000259" key="3">
    <source>
        <dbReference type="SMART" id="SM00822"/>
    </source>
</evidence>
<dbReference type="EMBL" id="CP002000">
    <property type="protein sequence ID" value="ADJ43252.1"/>
    <property type="molecule type" value="Genomic_DNA"/>
</dbReference>
<dbReference type="FunFam" id="3.40.50.720:FF:000084">
    <property type="entry name" value="Short-chain dehydrogenase reductase"/>
    <property type="match status" value="1"/>
</dbReference>
<dbReference type="PANTHER" id="PTHR43669">
    <property type="entry name" value="5-KETO-D-GLUCONATE 5-REDUCTASE"/>
    <property type="match status" value="1"/>
</dbReference>
<dbReference type="AlphaFoldDB" id="A0A0H3CXA8"/>
<dbReference type="InterPro" id="IPR036291">
    <property type="entry name" value="NAD(P)-bd_dom_sf"/>
</dbReference>
<evidence type="ECO:0000313" key="5">
    <source>
        <dbReference type="Proteomes" id="UP000000328"/>
    </source>
</evidence>
<comment type="similarity">
    <text evidence="1">Belongs to the short-chain dehydrogenases/reductases (SDR) family.</text>
</comment>
<dbReference type="InterPro" id="IPR020904">
    <property type="entry name" value="Sc_DH/Rdtase_CS"/>
</dbReference>
<dbReference type="SUPFAM" id="SSF51735">
    <property type="entry name" value="NAD(P)-binding Rossmann-fold domains"/>
    <property type="match status" value="1"/>
</dbReference>
<dbReference type="KEGG" id="amd:AMED_1438"/>
<dbReference type="OrthoDB" id="9803333at2"/>
<dbReference type="RefSeq" id="WP_013223340.1">
    <property type="nucleotide sequence ID" value="NC_014318.1"/>
</dbReference>
<dbReference type="GeneID" id="92869230"/>
<organism evidence="4 5">
    <name type="scientific">Amycolatopsis mediterranei (strain U-32)</name>
    <dbReference type="NCBI Taxonomy" id="749927"/>
    <lineage>
        <taxon>Bacteria</taxon>
        <taxon>Bacillati</taxon>
        <taxon>Actinomycetota</taxon>
        <taxon>Actinomycetes</taxon>
        <taxon>Pseudonocardiales</taxon>
        <taxon>Pseudonocardiaceae</taxon>
        <taxon>Amycolatopsis</taxon>
    </lineage>
</organism>
<feature type="domain" description="Ketoreductase" evidence="3">
    <location>
        <begin position="7"/>
        <end position="181"/>
    </location>
</feature>
<proteinExistence type="inferred from homology"/>
<dbReference type="SMART" id="SM00822">
    <property type="entry name" value="PKS_KR"/>
    <property type="match status" value="1"/>
</dbReference>
<evidence type="ECO:0000256" key="2">
    <source>
        <dbReference type="ARBA" id="ARBA00023002"/>
    </source>
</evidence>
<dbReference type="PRINTS" id="PR00080">
    <property type="entry name" value="SDRFAMILY"/>
</dbReference>
<accession>A0A0H3CXA8</accession>
<gene>
    <name evidence="4" type="ordered locus">AMED_1438</name>
</gene>
<dbReference type="PRINTS" id="PR00081">
    <property type="entry name" value="GDHRDH"/>
</dbReference>
<dbReference type="PROSITE" id="PS00061">
    <property type="entry name" value="ADH_SHORT"/>
    <property type="match status" value="1"/>
</dbReference>
<dbReference type="GO" id="GO:0016491">
    <property type="term" value="F:oxidoreductase activity"/>
    <property type="evidence" value="ECO:0007669"/>
    <property type="project" value="UniProtKB-KW"/>
</dbReference>
<evidence type="ECO:0000256" key="1">
    <source>
        <dbReference type="ARBA" id="ARBA00006484"/>
    </source>
</evidence>
<dbReference type="Gene3D" id="3.40.50.720">
    <property type="entry name" value="NAD(P)-binding Rossmann-like Domain"/>
    <property type="match status" value="1"/>
</dbReference>
<dbReference type="PANTHER" id="PTHR43669:SF3">
    <property type="entry name" value="ALCOHOL DEHYDROGENASE, PUTATIVE (AFU_ORTHOLOGUE AFUA_3G03445)-RELATED"/>
    <property type="match status" value="1"/>
</dbReference>
<sequence>MPGLSGKKIVITGGTSGMGLATARHFLARGASVLVTGRSEASLQRARSVLGDAAVVVHSDTGALADIDALAATVRAAFTGIDLLFLNAGITMGASVFDVTEQTYDDVFDINTKGAFFAAQKLAPLVNDGGAIVFTTSAANVQGLAGSSVYAASKAALRSFTRGFARELLPRKIRVNAISPGPIDTGILDRSLPAEAAGQLKAGFIAGNPMQRMGSTEEIARAVQFLGFDATYTTGAELPVGGGATQL</sequence>
<dbReference type="InterPro" id="IPR002347">
    <property type="entry name" value="SDR_fam"/>
</dbReference>
<dbReference type="HOGENOM" id="CLU_010194_1_0_11"/>
<dbReference type="Pfam" id="PF13561">
    <property type="entry name" value="adh_short_C2"/>
    <property type="match status" value="1"/>
</dbReference>